<reference evidence="2 3" key="1">
    <citation type="submission" date="2015-05" db="EMBL/GenBank/DDBJ databases">
        <title>Distinctive expansion of gene families associated with plant cell wall degradation and secondary metabolism in the genomes of grapevine trunk pathogens.</title>
        <authorList>
            <person name="Lawrence D.P."/>
            <person name="Travadon R."/>
            <person name="Rolshausen P.E."/>
            <person name="Baumgartner K."/>
        </authorList>
    </citation>
    <scope>NUCLEOTIDE SEQUENCE [LARGE SCALE GENOMIC DNA]</scope>
    <source>
        <strain evidence="2">DA912</strain>
    </source>
</reference>
<dbReference type="AlphaFoldDB" id="A0A0G2FWU3"/>
<dbReference type="PANTHER" id="PTHR46082:SF6">
    <property type="entry name" value="AAA+ ATPASE DOMAIN-CONTAINING PROTEIN-RELATED"/>
    <property type="match status" value="1"/>
</dbReference>
<keyword evidence="3" id="KW-1185">Reference proteome</keyword>
<feature type="compositionally biased region" description="Basic and acidic residues" evidence="1">
    <location>
        <begin position="376"/>
        <end position="388"/>
    </location>
</feature>
<name>A0A0G2FWU3_9PEZI</name>
<sequence>MAPCRLDEYLAVFNEQKEVLLRSPRFKGGDEQRHIAVYATFNISYRAIKAFADKKEDLARVKDASTALKLLNLISFYHNEGSIGIIFERAALGRYEIGRIENYPLKAGEVELESLIETFETEITPEHPDGRDWLCADVVRGLGFLHEFSLIKFDLSADYTNMHILVHEWARDRMGEDEKAGWGVAAKSLVMDSIKLGNGVQGTRYRRDILPHMEACLKHVQAEHEDSALESEYLGKAAAVFEHASNLDAAVAMMLKALEYRKAYFGPLHDGPISAISKLGRLYKTQANYDKAEETLLEAIDRRTLYLKEQEWQAFKEASVTPVDEKAHQKAVLDAYNPLDDKYIRKDKLVLAEVLLQRDNMSAAADVFEEFTSWSEDKHGKDSPEARQWRNRASKARDTNISRQVDESQSMSIEEAQEKLERKVAELGHVHQSTISAKKGLAQALIKQRAFREASTLLWEVCCWHKSLYGENSLRHMDATVALAELYLKQERLYDAEDLYSVTMCKYEGLLGLRHPKTIDSMWHLALISVAKAEYEKAVTFIQVCLDGYKVTFGTEHRMTQICAHLLVQYRYYQKTIPDYVRASISNHAIQANKDAVGESAPQWMREWEPVSDEAMIQERLDRGETVYGYEMKEVDIDGLPFYRLTPIKEYNGREAAVTTLQWH</sequence>
<organism evidence="2 3">
    <name type="scientific">Diaporthe ampelina</name>
    <dbReference type="NCBI Taxonomy" id="1214573"/>
    <lineage>
        <taxon>Eukaryota</taxon>
        <taxon>Fungi</taxon>
        <taxon>Dikarya</taxon>
        <taxon>Ascomycota</taxon>
        <taxon>Pezizomycotina</taxon>
        <taxon>Sordariomycetes</taxon>
        <taxon>Sordariomycetidae</taxon>
        <taxon>Diaporthales</taxon>
        <taxon>Diaporthaceae</taxon>
        <taxon>Diaporthe</taxon>
    </lineage>
</organism>
<accession>A0A0G2FWU3</accession>
<dbReference type="PANTHER" id="PTHR46082">
    <property type="entry name" value="ATP/GTP-BINDING PROTEIN-RELATED"/>
    <property type="match status" value="1"/>
</dbReference>
<reference evidence="2 3" key="2">
    <citation type="submission" date="2015-05" db="EMBL/GenBank/DDBJ databases">
        <authorList>
            <person name="Morales-Cruz A."/>
            <person name="Amrine K.C."/>
            <person name="Cantu D."/>
        </authorList>
    </citation>
    <scope>NUCLEOTIDE SEQUENCE [LARGE SCALE GENOMIC DNA]</scope>
    <source>
        <strain evidence="2">DA912</strain>
    </source>
</reference>
<feature type="compositionally biased region" description="Basic and acidic residues" evidence="1">
    <location>
        <begin position="395"/>
        <end position="406"/>
    </location>
</feature>
<proteinExistence type="predicted"/>
<evidence type="ECO:0000313" key="2">
    <source>
        <dbReference type="EMBL" id="KKY38359.1"/>
    </source>
</evidence>
<dbReference type="Pfam" id="PF13424">
    <property type="entry name" value="TPR_12"/>
    <property type="match status" value="1"/>
</dbReference>
<dbReference type="Proteomes" id="UP000034680">
    <property type="component" value="Unassembled WGS sequence"/>
</dbReference>
<evidence type="ECO:0000256" key="1">
    <source>
        <dbReference type="SAM" id="MobiDB-lite"/>
    </source>
</evidence>
<dbReference type="EMBL" id="LCUC01000059">
    <property type="protein sequence ID" value="KKY38359.1"/>
    <property type="molecule type" value="Genomic_DNA"/>
</dbReference>
<dbReference type="Gene3D" id="1.25.40.10">
    <property type="entry name" value="Tetratricopeptide repeat domain"/>
    <property type="match status" value="2"/>
</dbReference>
<feature type="region of interest" description="Disordered" evidence="1">
    <location>
        <begin position="376"/>
        <end position="412"/>
    </location>
</feature>
<protein>
    <submittedName>
        <fullName evidence="2">Putative vegetative incompatibility protein 2</fullName>
    </submittedName>
</protein>
<dbReference type="InterPro" id="IPR011990">
    <property type="entry name" value="TPR-like_helical_dom_sf"/>
</dbReference>
<evidence type="ECO:0000313" key="3">
    <source>
        <dbReference type="Proteomes" id="UP000034680"/>
    </source>
</evidence>
<dbReference type="InterPro" id="IPR053137">
    <property type="entry name" value="NLR-like"/>
</dbReference>
<gene>
    <name evidence="2" type="ORF">UCDDA912_g01677</name>
</gene>
<dbReference type="STRING" id="1214573.A0A0G2FWU3"/>
<dbReference type="OrthoDB" id="1658288at2759"/>
<dbReference type="SUPFAM" id="SSF48452">
    <property type="entry name" value="TPR-like"/>
    <property type="match status" value="2"/>
</dbReference>
<comment type="caution">
    <text evidence="2">The sequence shown here is derived from an EMBL/GenBank/DDBJ whole genome shotgun (WGS) entry which is preliminary data.</text>
</comment>